<proteinExistence type="predicted"/>
<feature type="transmembrane region" description="Helical" evidence="1">
    <location>
        <begin position="117"/>
        <end position="135"/>
    </location>
</feature>
<dbReference type="RefSeq" id="WP_187254773.1">
    <property type="nucleotide sequence ID" value="NZ_JBHULF010000006.1"/>
</dbReference>
<evidence type="ECO:0000313" key="3">
    <source>
        <dbReference type="Proteomes" id="UP000765802"/>
    </source>
</evidence>
<keyword evidence="1" id="KW-1133">Transmembrane helix</keyword>
<keyword evidence="1" id="KW-0472">Membrane</keyword>
<dbReference type="InterPro" id="IPR025519">
    <property type="entry name" value="DUF4407"/>
</dbReference>
<dbReference type="EMBL" id="MBUA01000001">
    <property type="protein sequence ID" value="MBC6489412.1"/>
    <property type="molecule type" value="Genomic_DNA"/>
</dbReference>
<dbReference type="Proteomes" id="UP000765802">
    <property type="component" value="Unassembled WGS sequence"/>
</dbReference>
<feature type="transmembrane region" description="Helical" evidence="1">
    <location>
        <begin position="52"/>
        <end position="72"/>
    </location>
</feature>
<dbReference type="Pfam" id="PF14362">
    <property type="entry name" value="DUF4407"/>
    <property type="match status" value="1"/>
</dbReference>
<keyword evidence="1" id="KW-0812">Transmembrane</keyword>
<feature type="transmembrane region" description="Helical" evidence="1">
    <location>
        <begin position="78"/>
        <end position="96"/>
    </location>
</feature>
<keyword evidence="3" id="KW-1185">Reference proteome</keyword>
<name>A0ABR7M363_9BACT</name>
<evidence type="ECO:0000256" key="1">
    <source>
        <dbReference type="SAM" id="Phobius"/>
    </source>
</evidence>
<sequence>MTQPAAGRGNDIAGYDSFSGSKGNNPFLWWCAGAHAPTLEQFPTEHPKYNTLGGVLLATFALAALSSGYAFYTIFGSLGWAAGFAVLWGLIIFNFDRFMVATIRKYGISAGRQWRMALPRIILAVMIGITIARPLELKLFEKEINLKVAENLQEKIRVYNGQQDTIHEAKVAAVLAERNLLAGRRKAMEDTLLKLQQSYVQEADGTGGSGKRGVESITLLKQGAYRQTAEQYQQNFHILDSTLGAHESFLSAATTELKKDKEDFAKAAFENVGFLERNKALHNLSEEESSVFLATFLISLLIIIIETAPVIAKLLLPVGPYDIALAKQELVPMAGIERSLIAEQEKARMSAV</sequence>
<evidence type="ECO:0000313" key="2">
    <source>
        <dbReference type="EMBL" id="MBC6489412.1"/>
    </source>
</evidence>
<protein>
    <recommendedName>
        <fullName evidence="4">DUF4407 domain-containing protein</fullName>
    </recommendedName>
</protein>
<evidence type="ECO:0008006" key="4">
    <source>
        <dbReference type="Google" id="ProtNLM"/>
    </source>
</evidence>
<reference evidence="2 3" key="1">
    <citation type="submission" date="2016-07" db="EMBL/GenBank/DDBJ databases">
        <title>Genome analysis of Flavihumibacter stibioxidans YS-17.</title>
        <authorList>
            <person name="Shi K."/>
            <person name="Han Y."/>
            <person name="Wang G."/>
        </authorList>
    </citation>
    <scope>NUCLEOTIDE SEQUENCE [LARGE SCALE GENOMIC DNA]</scope>
    <source>
        <strain evidence="2 3">YS-17</strain>
    </source>
</reference>
<gene>
    <name evidence="2" type="ORF">BC349_00400</name>
</gene>
<organism evidence="2 3">
    <name type="scientific">Flavihumibacter stibioxidans</name>
    <dbReference type="NCBI Taxonomy" id="1834163"/>
    <lineage>
        <taxon>Bacteria</taxon>
        <taxon>Pseudomonadati</taxon>
        <taxon>Bacteroidota</taxon>
        <taxon>Chitinophagia</taxon>
        <taxon>Chitinophagales</taxon>
        <taxon>Chitinophagaceae</taxon>
        <taxon>Flavihumibacter</taxon>
    </lineage>
</organism>
<accession>A0ABR7M363</accession>
<comment type="caution">
    <text evidence="2">The sequence shown here is derived from an EMBL/GenBank/DDBJ whole genome shotgun (WGS) entry which is preliminary data.</text>
</comment>